<keyword evidence="3" id="KW-1185">Reference proteome</keyword>
<protein>
    <submittedName>
        <fullName evidence="2">Uncharacterized protein</fullName>
    </submittedName>
</protein>
<organism evidence="2 3">
    <name type="scientific">Dickeya aquatica</name>
    <dbReference type="NCBI Taxonomy" id="1401087"/>
    <lineage>
        <taxon>Bacteria</taxon>
        <taxon>Pseudomonadati</taxon>
        <taxon>Pseudomonadota</taxon>
        <taxon>Gammaproteobacteria</taxon>
        <taxon>Enterobacterales</taxon>
        <taxon>Pectobacteriaceae</taxon>
        <taxon>Dickeya</taxon>
    </lineage>
</organism>
<keyword evidence="1" id="KW-0472">Membrane</keyword>
<keyword evidence="1" id="KW-0812">Transmembrane</keyword>
<name>A0A375ABL2_9GAMM</name>
<reference evidence="2 3" key="1">
    <citation type="submission" date="2016-09" db="EMBL/GenBank/DDBJ databases">
        <authorList>
            <person name="Reverchon S."/>
            <person name="Nasser W."/>
            <person name="Leonard S."/>
            <person name="Brochier C."/>
            <person name="Duprey A."/>
        </authorList>
    </citation>
    <scope>NUCLEOTIDE SEQUENCE [LARGE SCALE GENOMIC DNA]</scope>
    <source>
        <strain evidence="2 3">174/2</strain>
    </source>
</reference>
<dbReference type="Proteomes" id="UP000294820">
    <property type="component" value="Chromosome 1"/>
</dbReference>
<sequence>MFPVYMVIIIRFIALFTISGVVFLLKHKSNSLVIFYY</sequence>
<dbReference type="KEGG" id="daq:DAQ1742_02428"/>
<proteinExistence type="predicted"/>
<dbReference type="EMBL" id="LT615367">
    <property type="protein sequence ID" value="SLM63316.1"/>
    <property type="molecule type" value="Genomic_DNA"/>
</dbReference>
<evidence type="ECO:0000313" key="2">
    <source>
        <dbReference type="EMBL" id="SLM63316.1"/>
    </source>
</evidence>
<feature type="transmembrane region" description="Helical" evidence="1">
    <location>
        <begin position="6"/>
        <end position="25"/>
    </location>
</feature>
<gene>
    <name evidence="2" type="ORF">DAQ1742_02428</name>
</gene>
<evidence type="ECO:0000256" key="1">
    <source>
        <dbReference type="SAM" id="Phobius"/>
    </source>
</evidence>
<accession>A0A375ABL2</accession>
<evidence type="ECO:0000313" key="3">
    <source>
        <dbReference type="Proteomes" id="UP000294820"/>
    </source>
</evidence>
<keyword evidence="1" id="KW-1133">Transmembrane helix</keyword>
<dbReference type="AlphaFoldDB" id="A0A375ABL2"/>